<feature type="region of interest" description="Disordered" evidence="1">
    <location>
        <begin position="1"/>
        <end position="22"/>
    </location>
</feature>
<feature type="region of interest" description="Disordered" evidence="1">
    <location>
        <begin position="53"/>
        <end position="169"/>
    </location>
</feature>
<keyword evidence="3" id="KW-1185">Reference proteome</keyword>
<gene>
    <name evidence="2" type="ORF">PV09_04200</name>
</gene>
<dbReference type="Proteomes" id="UP000053259">
    <property type="component" value="Unassembled WGS sequence"/>
</dbReference>
<evidence type="ECO:0000313" key="3">
    <source>
        <dbReference type="Proteomes" id="UP000053259"/>
    </source>
</evidence>
<accession>A0A0D2B162</accession>
<evidence type="ECO:0000256" key="1">
    <source>
        <dbReference type="SAM" id="MobiDB-lite"/>
    </source>
</evidence>
<proteinExistence type="predicted"/>
<organism evidence="2 3">
    <name type="scientific">Verruconis gallopava</name>
    <dbReference type="NCBI Taxonomy" id="253628"/>
    <lineage>
        <taxon>Eukaryota</taxon>
        <taxon>Fungi</taxon>
        <taxon>Dikarya</taxon>
        <taxon>Ascomycota</taxon>
        <taxon>Pezizomycotina</taxon>
        <taxon>Dothideomycetes</taxon>
        <taxon>Pleosporomycetidae</taxon>
        <taxon>Venturiales</taxon>
        <taxon>Sympoventuriaceae</taxon>
        <taxon>Verruconis</taxon>
    </lineage>
</organism>
<dbReference type="InParanoid" id="A0A0D2B162"/>
<protein>
    <submittedName>
        <fullName evidence="2">Uncharacterized protein</fullName>
    </submittedName>
</protein>
<feature type="compositionally biased region" description="Low complexity" evidence="1">
    <location>
        <begin position="137"/>
        <end position="148"/>
    </location>
</feature>
<dbReference type="RefSeq" id="XP_016214913.1">
    <property type="nucleotide sequence ID" value="XM_016357509.1"/>
</dbReference>
<feature type="compositionally biased region" description="Basic and acidic residues" evidence="1">
    <location>
        <begin position="59"/>
        <end position="103"/>
    </location>
</feature>
<reference evidence="2 3" key="1">
    <citation type="submission" date="2015-01" db="EMBL/GenBank/DDBJ databases">
        <title>The Genome Sequence of Ochroconis gallopava CBS43764.</title>
        <authorList>
            <consortium name="The Broad Institute Genomics Platform"/>
            <person name="Cuomo C."/>
            <person name="de Hoog S."/>
            <person name="Gorbushina A."/>
            <person name="Stielow B."/>
            <person name="Teixiera M."/>
            <person name="Abouelleil A."/>
            <person name="Chapman S.B."/>
            <person name="Priest M."/>
            <person name="Young S.K."/>
            <person name="Wortman J."/>
            <person name="Nusbaum C."/>
            <person name="Birren B."/>
        </authorList>
    </citation>
    <scope>NUCLEOTIDE SEQUENCE [LARGE SCALE GENOMIC DNA]</scope>
    <source>
        <strain evidence="2 3">CBS 43764</strain>
    </source>
</reference>
<sequence length="169" mass="18902">MSNAFQPPRDPEDDTSTDAENKIKMNTEMLRTELPLGFKKEDIHAAAVLYELSTSSTMSRERKKQDANYATVRHENEEKNQINDPERPRSEHYATAAREEQVSRHGPLSARMSQLEDATHARRENGRKGPADEADYSSDSSSQSRFSDVNAGGSKLEMAESTDSARGLL</sequence>
<dbReference type="HOGENOM" id="CLU_1579714_0_0_1"/>
<name>A0A0D2B162_9PEZI</name>
<dbReference type="AlphaFoldDB" id="A0A0D2B162"/>
<evidence type="ECO:0000313" key="2">
    <source>
        <dbReference type="EMBL" id="KIW05044.1"/>
    </source>
</evidence>
<dbReference type="GeneID" id="27312173"/>
<dbReference type="EMBL" id="KN847539">
    <property type="protein sequence ID" value="KIW05044.1"/>
    <property type="molecule type" value="Genomic_DNA"/>
</dbReference>
<feature type="compositionally biased region" description="Basic and acidic residues" evidence="1">
    <location>
        <begin position="117"/>
        <end position="131"/>
    </location>
</feature>
<dbReference type="VEuPathDB" id="FungiDB:PV09_04200"/>